<dbReference type="RefSeq" id="WP_262487156.1">
    <property type="nucleotide sequence ID" value="NZ_BAZW01000080.1"/>
</dbReference>
<keyword evidence="1" id="KW-0675">Receptor</keyword>
<dbReference type="AlphaFoldDB" id="A0A0E9LPW6"/>
<dbReference type="InterPro" id="IPR023996">
    <property type="entry name" value="TonB-dep_OMP_SusC/RagA"/>
</dbReference>
<organism evidence="1 2">
    <name type="scientific">Geofilum rubicundum JCM 15548</name>
    <dbReference type="NCBI Taxonomy" id="1236989"/>
    <lineage>
        <taxon>Bacteria</taxon>
        <taxon>Pseudomonadati</taxon>
        <taxon>Bacteroidota</taxon>
        <taxon>Bacteroidia</taxon>
        <taxon>Marinilabiliales</taxon>
        <taxon>Marinilabiliaceae</taxon>
        <taxon>Geofilum</taxon>
    </lineage>
</organism>
<reference evidence="1 2" key="1">
    <citation type="journal article" date="2015" name="Microbes Environ.">
        <title>Distribution and evolution of nitrogen fixation genes in the phylum bacteroidetes.</title>
        <authorList>
            <person name="Inoue J."/>
            <person name="Oshima K."/>
            <person name="Suda W."/>
            <person name="Sakamoto M."/>
            <person name="Iino T."/>
            <person name="Noda S."/>
            <person name="Hongoh Y."/>
            <person name="Hattori M."/>
            <person name="Ohkuma M."/>
        </authorList>
    </citation>
    <scope>NUCLEOTIDE SEQUENCE [LARGE SCALE GENOMIC DNA]</scope>
    <source>
        <strain evidence="1">JCM 15548</strain>
    </source>
</reference>
<evidence type="ECO:0000313" key="2">
    <source>
        <dbReference type="Proteomes" id="UP000032900"/>
    </source>
</evidence>
<comment type="caution">
    <text evidence="1">The sequence shown here is derived from an EMBL/GenBank/DDBJ whole genome shotgun (WGS) entry which is preliminary data.</text>
</comment>
<dbReference type="STRING" id="1236989.JCM15548_14475"/>
<evidence type="ECO:0000313" key="1">
    <source>
        <dbReference type="EMBL" id="GAO27637.1"/>
    </source>
</evidence>
<dbReference type="Proteomes" id="UP000032900">
    <property type="component" value="Unassembled WGS sequence"/>
</dbReference>
<protein>
    <submittedName>
        <fullName evidence="1">TonB-dependent receptor</fullName>
    </submittedName>
</protein>
<dbReference type="SUPFAM" id="SSF56935">
    <property type="entry name" value="Porins"/>
    <property type="match status" value="1"/>
</dbReference>
<sequence>MNEGTDYLNDPSTWTNANSRVYFELATVYDREFGKHSVGGLFVYTREERLNTIQGASNVYTSLPARNMGLAGRTTYGFDKKYFLELNFGYNGSERFAKEHRFGFFPSAGIGYTISEEKFWTGLKPTINLLKFRATYGLVGNDAISAESDRFFYMSDVNINDGGRGYAWGQDFSTLYNGYSISRYANESVTWEIAEKLNIGMEMVLFDKLTLQGDYFRENRSNIYMPYEYIPATSGLSSQIKSNIGEAMSHGFDASADYNHSFFNGLYLIGRANFTYATNEVIANGEPQYPYDYMSRVGYPINQMWGLVADRLFIDAADIQNSPVQTYGNNYLPGDIKYVDINDDGRIDENDQVPIGFPTVPEIIYGFGLTAGHKGFDASFFFQGSARSSFMIAPDKIAPFVNERNALDIIADNHWSEFNPDPYAFWPRLSTTPIANNEQRSTWWLRDGSFLRLKSFEVGYSLPQSVLQKINADNLRLYVSGNNLLYFSKFKLWDPEMGDNGLGYPTQRIFNIGMNVTF</sequence>
<keyword evidence="2" id="KW-1185">Reference proteome</keyword>
<dbReference type="NCBIfam" id="TIGR04056">
    <property type="entry name" value="OMP_RagA_SusC"/>
    <property type="match status" value="1"/>
</dbReference>
<name>A0A0E9LPW6_9BACT</name>
<dbReference type="EMBL" id="BAZW01000080">
    <property type="protein sequence ID" value="GAO27637.1"/>
    <property type="molecule type" value="Genomic_DNA"/>
</dbReference>
<proteinExistence type="predicted"/>
<gene>
    <name evidence="1" type="ORF">JCM15548_14475</name>
</gene>
<accession>A0A0E9LPW6</accession>